<reference evidence="2 3" key="1">
    <citation type="submission" date="2021-06" db="EMBL/GenBank/DDBJ databases">
        <authorList>
            <person name="Palmer J.M."/>
        </authorList>
    </citation>
    <scope>NUCLEOTIDE SEQUENCE [LARGE SCALE GENOMIC DNA]</scope>
    <source>
        <strain evidence="2 3">MEX-2019</strain>
        <tissue evidence="2">Muscle</tissue>
    </source>
</reference>
<feature type="transmembrane region" description="Helical" evidence="1">
    <location>
        <begin position="82"/>
        <end position="100"/>
    </location>
</feature>
<keyword evidence="1" id="KW-0812">Transmembrane</keyword>
<keyword evidence="3" id="KW-1185">Reference proteome</keyword>
<evidence type="ECO:0000313" key="2">
    <source>
        <dbReference type="EMBL" id="KAK5601637.1"/>
    </source>
</evidence>
<evidence type="ECO:0000256" key="1">
    <source>
        <dbReference type="SAM" id="Phobius"/>
    </source>
</evidence>
<dbReference type="Proteomes" id="UP001311232">
    <property type="component" value="Unassembled WGS sequence"/>
</dbReference>
<dbReference type="EMBL" id="JAHHUM010002658">
    <property type="protein sequence ID" value="KAK5601637.1"/>
    <property type="molecule type" value="Genomic_DNA"/>
</dbReference>
<proteinExistence type="predicted"/>
<organism evidence="2 3">
    <name type="scientific">Crenichthys baileyi</name>
    <name type="common">White River springfish</name>
    <dbReference type="NCBI Taxonomy" id="28760"/>
    <lineage>
        <taxon>Eukaryota</taxon>
        <taxon>Metazoa</taxon>
        <taxon>Chordata</taxon>
        <taxon>Craniata</taxon>
        <taxon>Vertebrata</taxon>
        <taxon>Euteleostomi</taxon>
        <taxon>Actinopterygii</taxon>
        <taxon>Neopterygii</taxon>
        <taxon>Teleostei</taxon>
        <taxon>Neoteleostei</taxon>
        <taxon>Acanthomorphata</taxon>
        <taxon>Ovalentaria</taxon>
        <taxon>Atherinomorphae</taxon>
        <taxon>Cyprinodontiformes</taxon>
        <taxon>Goodeidae</taxon>
        <taxon>Crenichthys</taxon>
    </lineage>
</organism>
<dbReference type="AlphaFoldDB" id="A0AAV9QZW2"/>
<evidence type="ECO:0000313" key="3">
    <source>
        <dbReference type="Proteomes" id="UP001311232"/>
    </source>
</evidence>
<gene>
    <name evidence="2" type="ORF">CRENBAI_022679</name>
</gene>
<feature type="transmembrane region" description="Helical" evidence="1">
    <location>
        <begin position="20"/>
        <end position="41"/>
    </location>
</feature>
<sequence length="118" mass="13451">MWEMWDISLTVPLETISPALMFFIFTVKVRETGFGLILQLICEASSLYQHLLLLAHLGRSIVLSVLVHCIFVIFVALQQKQQGPFCVSILGLIIVHGNRAKQNKTMAMKMIKLFMFKI</sequence>
<protein>
    <submittedName>
        <fullName evidence="2">Uncharacterized protein</fullName>
    </submittedName>
</protein>
<feature type="transmembrane region" description="Helical" evidence="1">
    <location>
        <begin position="53"/>
        <end position="76"/>
    </location>
</feature>
<comment type="caution">
    <text evidence="2">The sequence shown here is derived from an EMBL/GenBank/DDBJ whole genome shotgun (WGS) entry which is preliminary data.</text>
</comment>
<name>A0AAV9QZW2_9TELE</name>
<keyword evidence="1" id="KW-1133">Transmembrane helix</keyword>
<accession>A0AAV9QZW2</accession>
<keyword evidence="1" id="KW-0472">Membrane</keyword>